<name>A0AAV3P4K0_LITER</name>
<comment type="caution">
    <text evidence="7">The sequence shown here is derived from an EMBL/GenBank/DDBJ whole genome shotgun (WGS) entry which is preliminary data.</text>
</comment>
<evidence type="ECO:0000256" key="3">
    <source>
        <dbReference type="ARBA" id="ARBA00023242"/>
    </source>
</evidence>
<evidence type="ECO:0000256" key="4">
    <source>
        <dbReference type="SAM" id="Coils"/>
    </source>
</evidence>
<feature type="region of interest" description="Disordered" evidence="5">
    <location>
        <begin position="433"/>
        <end position="465"/>
    </location>
</feature>
<dbReference type="GO" id="GO:0003684">
    <property type="term" value="F:damaged DNA binding"/>
    <property type="evidence" value="ECO:0007669"/>
    <property type="project" value="TreeGrafter"/>
</dbReference>
<feature type="domain" description="DNA endonuclease activator Ctp1 C-terminal" evidence="6">
    <location>
        <begin position="577"/>
        <end position="603"/>
    </location>
</feature>
<dbReference type="GO" id="GO:0010792">
    <property type="term" value="P:DNA double-strand break processing involved in repair via single-strand annealing"/>
    <property type="evidence" value="ECO:0007669"/>
    <property type="project" value="TreeGrafter"/>
</dbReference>
<feature type="coiled-coil region" evidence="4">
    <location>
        <begin position="83"/>
        <end position="260"/>
    </location>
</feature>
<evidence type="ECO:0000259" key="6">
    <source>
        <dbReference type="Pfam" id="PF08573"/>
    </source>
</evidence>
<protein>
    <submittedName>
        <fullName evidence="7">Transcription cofactor</fullName>
    </submittedName>
</protein>
<evidence type="ECO:0000256" key="5">
    <source>
        <dbReference type="SAM" id="MobiDB-lite"/>
    </source>
</evidence>
<dbReference type="Pfam" id="PF08573">
    <property type="entry name" value="SAE2"/>
    <property type="match status" value="1"/>
</dbReference>
<evidence type="ECO:0000256" key="1">
    <source>
        <dbReference type="ARBA" id="ARBA00004123"/>
    </source>
</evidence>
<reference evidence="7 8" key="1">
    <citation type="submission" date="2024-01" db="EMBL/GenBank/DDBJ databases">
        <title>The complete chloroplast genome sequence of Lithospermum erythrorhizon: insights into the phylogenetic relationship among Boraginaceae species and the maternal lineages of purple gromwells.</title>
        <authorList>
            <person name="Okada T."/>
            <person name="Watanabe K."/>
        </authorList>
    </citation>
    <scope>NUCLEOTIDE SEQUENCE [LARGE SCALE GENOMIC DNA]</scope>
</reference>
<dbReference type="InterPro" id="IPR033316">
    <property type="entry name" value="RBBP8-like"/>
</dbReference>
<dbReference type="Proteomes" id="UP001454036">
    <property type="component" value="Unassembled WGS sequence"/>
</dbReference>
<feature type="region of interest" description="Disordered" evidence="5">
    <location>
        <begin position="499"/>
        <end position="523"/>
    </location>
</feature>
<feature type="compositionally biased region" description="Basic and acidic residues" evidence="5">
    <location>
        <begin position="451"/>
        <end position="465"/>
    </location>
</feature>
<accession>A0AAV3P4K0</accession>
<evidence type="ECO:0000313" key="8">
    <source>
        <dbReference type="Proteomes" id="UP001454036"/>
    </source>
</evidence>
<comment type="subcellular location">
    <subcellularLocation>
        <location evidence="1">Nucleus</location>
    </subcellularLocation>
</comment>
<dbReference type="EMBL" id="BAABME010000711">
    <property type="protein sequence ID" value="GAA0144897.1"/>
    <property type="molecule type" value="Genomic_DNA"/>
</dbReference>
<keyword evidence="4" id="KW-0175">Coiled coil</keyword>
<feature type="coiled-coil region" evidence="4">
    <location>
        <begin position="288"/>
        <end position="315"/>
    </location>
</feature>
<proteinExistence type="predicted"/>
<keyword evidence="2" id="KW-0227">DNA damage</keyword>
<keyword evidence="8" id="KW-1185">Reference proteome</keyword>
<dbReference type="AlphaFoldDB" id="A0AAV3P4K0"/>
<organism evidence="7 8">
    <name type="scientific">Lithospermum erythrorhizon</name>
    <name type="common">Purple gromwell</name>
    <name type="synonym">Lithospermum officinale var. erythrorhizon</name>
    <dbReference type="NCBI Taxonomy" id="34254"/>
    <lineage>
        <taxon>Eukaryota</taxon>
        <taxon>Viridiplantae</taxon>
        <taxon>Streptophyta</taxon>
        <taxon>Embryophyta</taxon>
        <taxon>Tracheophyta</taxon>
        <taxon>Spermatophyta</taxon>
        <taxon>Magnoliopsida</taxon>
        <taxon>eudicotyledons</taxon>
        <taxon>Gunneridae</taxon>
        <taxon>Pentapetalae</taxon>
        <taxon>asterids</taxon>
        <taxon>lamiids</taxon>
        <taxon>Boraginales</taxon>
        <taxon>Boraginaceae</taxon>
        <taxon>Boraginoideae</taxon>
        <taxon>Lithospermeae</taxon>
        <taxon>Lithospermum</taxon>
    </lineage>
</organism>
<evidence type="ECO:0000256" key="2">
    <source>
        <dbReference type="ARBA" id="ARBA00022763"/>
    </source>
</evidence>
<dbReference type="GO" id="GO:0005634">
    <property type="term" value="C:nucleus"/>
    <property type="evidence" value="ECO:0007669"/>
    <property type="project" value="UniProtKB-SubCell"/>
</dbReference>
<sequence>MEGGEQQKSPQTGYPAENGDAKYISGLSTILVATIEEAKDRISQIEYIFCSQLYPNFQSKSKSLQKVYYEARKAAEDEYKVNENNLLLQMETLRETLKQKANEVNVGKEAQLNLENIIRSKDSLLVDKDNMLKELEERNNMLVKKQKSLELEVERLRCDLIILAEHEQKQNELTDKLERTLIHVEELQSECEEKNAEIDLGKDLNLNLLRRIESRDSELMQNEQLLRKYENENRLLVDKVDNLNSNIDRIQRELQGRIKELKDGGNLQAHQLQKIDLEKQNYYTEKKQEDLEKQNDYLLAKLKDLQMKVDQLQVNPLERSNESDERTALHEKLLHQIKARDSELHSERKKIREMIIAYKKLKSQYNFLLTKVSPTRIRDDAEAKLNQIPITSPVTGNADEQDLLENGKVDASIQQTKSLTPTSNILAVPEHKGNVKSCPSAGTKRNASYWRDTRSHQSRNGDDLHDDFLDTPLENLRGNQEKTVNDKILPGPLPENMAFNNSDDETQDMNVNSSSKKEKLASPRTGVSGFKFVEPVRKKDERDKLKGIECKQCKKFYDVVLPNEGNGSGGINNVRCEHHNGVSRHRYRYEPPSTPDGFWNIGFESEM</sequence>
<evidence type="ECO:0000313" key="7">
    <source>
        <dbReference type="EMBL" id="GAA0144897.1"/>
    </source>
</evidence>
<keyword evidence="3" id="KW-0539">Nucleus</keyword>
<dbReference type="PANTHER" id="PTHR15107:SF0">
    <property type="entry name" value="DNA ENDONUCLEASE ACTIVATOR CTP1 C-TERMINAL DOMAIN-CONTAINING PROTEIN"/>
    <property type="match status" value="1"/>
</dbReference>
<dbReference type="InterPro" id="IPR013882">
    <property type="entry name" value="Ctp1_C"/>
</dbReference>
<gene>
    <name evidence="7" type="ORF">LIER_05219</name>
</gene>
<dbReference type="PANTHER" id="PTHR15107">
    <property type="entry name" value="RETINOBLASTOMA BINDING PROTEIN 8"/>
    <property type="match status" value="1"/>
</dbReference>